<dbReference type="PANTHER" id="PTHR12677:SF59">
    <property type="entry name" value="GOLGI APPARATUS MEMBRANE PROTEIN TVP38-RELATED"/>
    <property type="match status" value="1"/>
</dbReference>
<evidence type="ECO:0000256" key="1">
    <source>
        <dbReference type="ARBA" id="ARBA00004651"/>
    </source>
</evidence>
<sequence length="228" mass="25041">MKSDLGMLVKPLVLTAVLTLAFVSFHYGWWGSYTEEDLLRDLFQQHWALAWPLFCLGAIVFTAVGGPRQVLAFSCGYLLGGWWGGIVSTLLTGLGALLTMSVIKHAGMDWLRQRHGARIEVVRRVLGGDTWKWICIVRLMPVGSNLVTNIAAALAGLSRRSVLLGSLPGYLPQSLLFSYAGRGVALQDGSKIWMSLGLLVGSTVLALYLYHHGFKQRLAQVLQERQSA</sequence>
<accession>A0ABW2RB56</accession>
<protein>
    <recommendedName>
        <fullName evidence="6">TVP38/TMEM64 family membrane protein</fullName>
    </recommendedName>
</protein>
<evidence type="ECO:0000256" key="5">
    <source>
        <dbReference type="ARBA" id="ARBA00023136"/>
    </source>
</evidence>
<reference evidence="9" key="1">
    <citation type="journal article" date="2019" name="Int. J. Syst. Evol. Microbiol.">
        <title>The Global Catalogue of Microorganisms (GCM) 10K type strain sequencing project: providing services to taxonomists for standard genome sequencing and annotation.</title>
        <authorList>
            <consortium name="The Broad Institute Genomics Platform"/>
            <consortium name="The Broad Institute Genome Sequencing Center for Infectious Disease"/>
            <person name="Wu L."/>
            <person name="Ma J."/>
        </authorList>
    </citation>
    <scope>NUCLEOTIDE SEQUENCE [LARGE SCALE GENOMIC DNA]</scope>
    <source>
        <strain evidence="9">CCUG 54518</strain>
    </source>
</reference>
<feature type="transmembrane region" description="Helical" evidence="6">
    <location>
        <begin position="78"/>
        <end position="103"/>
    </location>
</feature>
<dbReference type="Proteomes" id="UP001596495">
    <property type="component" value="Unassembled WGS sequence"/>
</dbReference>
<keyword evidence="9" id="KW-1185">Reference proteome</keyword>
<feature type="transmembrane region" description="Helical" evidence="6">
    <location>
        <begin position="192"/>
        <end position="210"/>
    </location>
</feature>
<evidence type="ECO:0000313" key="9">
    <source>
        <dbReference type="Proteomes" id="UP001596495"/>
    </source>
</evidence>
<name>A0ABW2RB56_9BURK</name>
<keyword evidence="3 6" id="KW-0812">Transmembrane</keyword>
<proteinExistence type="inferred from homology"/>
<dbReference type="InterPro" id="IPR015414">
    <property type="entry name" value="TMEM64"/>
</dbReference>
<dbReference type="RefSeq" id="WP_374641082.1">
    <property type="nucleotide sequence ID" value="NZ_JBHTBX010000007.1"/>
</dbReference>
<dbReference type="EMBL" id="JBHTBX010000007">
    <property type="protein sequence ID" value="MFC7435209.1"/>
    <property type="molecule type" value="Genomic_DNA"/>
</dbReference>
<evidence type="ECO:0000256" key="4">
    <source>
        <dbReference type="ARBA" id="ARBA00022989"/>
    </source>
</evidence>
<evidence type="ECO:0000256" key="6">
    <source>
        <dbReference type="RuleBase" id="RU366058"/>
    </source>
</evidence>
<evidence type="ECO:0000259" key="7">
    <source>
        <dbReference type="Pfam" id="PF09335"/>
    </source>
</evidence>
<keyword evidence="2 6" id="KW-1003">Cell membrane</keyword>
<dbReference type="PANTHER" id="PTHR12677">
    <property type="entry name" value="GOLGI APPARATUS MEMBRANE PROTEIN TVP38-RELATED"/>
    <property type="match status" value="1"/>
</dbReference>
<gene>
    <name evidence="8" type="ORF">ACFQNJ_11900</name>
</gene>
<keyword evidence="5 6" id="KW-0472">Membrane</keyword>
<comment type="similarity">
    <text evidence="6">Belongs to the TVP38/TMEM64 family.</text>
</comment>
<keyword evidence="4 6" id="KW-1133">Transmembrane helix</keyword>
<feature type="domain" description="VTT" evidence="7">
    <location>
        <begin position="67"/>
        <end position="182"/>
    </location>
</feature>
<comment type="subcellular location">
    <subcellularLocation>
        <location evidence="1 6">Cell membrane</location>
        <topology evidence="1 6">Multi-pass membrane protein</topology>
    </subcellularLocation>
</comment>
<comment type="caution">
    <text evidence="6">Lacks conserved residue(s) required for the propagation of feature annotation.</text>
</comment>
<dbReference type="Pfam" id="PF09335">
    <property type="entry name" value="VTT_dom"/>
    <property type="match status" value="1"/>
</dbReference>
<dbReference type="InterPro" id="IPR032816">
    <property type="entry name" value="VTT_dom"/>
</dbReference>
<feature type="transmembrane region" description="Helical" evidence="6">
    <location>
        <begin position="12"/>
        <end position="29"/>
    </location>
</feature>
<evidence type="ECO:0000313" key="8">
    <source>
        <dbReference type="EMBL" id="MFC7435209.1"/>
    </source>
</evidence>
<organism evidence="8 9">
    <name type="scientific">Hydrogenophaga bisanensis</name>
    <dbReference type="NCBI Taxonomy" id="439611"/>
    <lineage>
        <taxon>Bacteria</taxon>
        <taxon>Pseudomonadati</taxon>
        <taxon>Pseudomonadota</taxon>
        <taxon>Betaproteobacteria</taxon>
        <taxon>Burkholderiales</taxon>
        <taxon>Comamonadaceae</taxon>
        <taxon>Hydrogenophaga</taxon>
    </lineage>
</organism>
<evidence type="ECO:0000256" key="3">
    <source>
        <dbReference type="ARBA" id="ARBA00022692"/>
    </source>
</evidence>
<comment type="caution">
    <text evidence="8">The sequence shown here is derived from an EMBL/GenBank/DDBJ whole genome shotgun (WGS) entry which is preliminary data.</text>
</comment>
<feature type="transmembrane region" description="Helical" evidence="6">
    <location>
        <begin position="49"/>
        <end position="66"/>
    </location>
</feature>
<evidence type="ECO:0000256" key="2">
    <source>
        <dbReference type="ARBA" id="ARBA00022475"/>
    </source>
</evidence>